<gene>
    <name evidence="2" type="ORF">MANES_13G149400</name>
</gene>
<evidence type="ECO:0000313" key="2">
    <source>
        <dbReference type="EMBL" id="OAY34094.1"/>
    </source>
</evidence>
<feature type="transmembrane region" description="Helical" evidence="1">
    <location>
        <begin position="50"/>
        <end position="68"/>
    </location>
</feature>
<dbReference type="AlphaFoldDB" id="A0A2C9URZ5"/>
<dbReference type="EMBL" id="CM004399">
    <property type="protein sequence ID" value="OAY34094.1"/>
    <property type="molecule type" value="Genomic_DNA"/>
</dbReference>
<accession>A0A2C9URZ5</accession>
<sequence length="92" mass="10623">MNRSSSISTSKRRKEIMGQPLSSFLWIIYSSLSSLDSSASFSSRWLESNFIPISLFLKFLFTRICFLLDIQISSRMFQVPTLEDLQLLSLFS</sequence>
<keyword evidence="1" id="KW-0472">Membrane</keyword>
<organism evidence="2">
    <name type="scientific">Manihot esculenta</name>
    <name type="common">Cassava</name>
    <name type="synonym">Jatropha manihot</name>
    <dbReference type="NCBI Taxonomy" id="3983"/>
    <lineage>
        <taxon>Eukaryota</taxon>
        <taxon>Viridiplantae</taxon>
        <taxon>Streptophyta</taxon>
        <taxon>Embryophyta</taxon>
        <taxon>Tracheophyta</taxon>
        <taxon>Spermatophyta</taxon>
        <taxon>Magnoliopsida</taxon>
        <taxon>eudicotyledons</taxon>
        <taxon>Gunneridae</taxon>
        <taxon>Pentapetalae</taxon>
        <taxon>rosids</taxon>
        <taxon>fabids</taxon>
        <taxon>Malpighiales</taxon>
        <taxon>Euphorbiaceae</taxon>
        <taxon>Crotonoideae</taxon>
        <taxon>Manihoteae</taxon>
        <taxon>Manihot</taxon>
    </lineage>
</organism>
<proteinExistence type="predicted"/>
<keyword evidence="1" id="KW-1133">Transmembrane helix</keyword>
<keyword evidence="1" id="KW-0812">Transmembrane</keyword>
<name>A0A2C9URZ5_MANES</name>
<evidence type="ECO:0000256" key="1">
    <source>
        <dbReference type="SAM" id="Phobius"/>
    </source>
</evidence>
<reference evidence="2" key="1">
    <citation type="submission" date="2016-02" db="EMBL/GenBank/DDBJ databases">
        <title>WGS assembly of Manihot esculenta.</title>
        <authorList>
            <person name="Bredeson J.V."/>
            <person name="Prochnik S.E."/>
            <person name="Lyons J.B."/>
            <person name="Schmutz J."/>
            <person name="Grimwood J."/>
            <person name="Vrebalov J."/>
            <person name="Bart R.S."/>
            <person name="Amuge T."/>
            <person name="Ferguson M.E."/>
            <person name="Green R."/>
            <person name="Putnam N."/>
            <person name="Stites J."/>
            <person name="Rounsley S."/>
            <person name="Rokhsar D.S."/>
        </authorList>
    </citation>
    <scope>NUCLEOTIDE SEQUENCE [LARGE SCALE GENOMIC DNA]</scope>
    <source>
        <tissue evidence="2">Leaf</tissue>
    </source>
</reference>
<protein>
    <submittedName>
        <fullName evidence="2">Uncharacterized protein</fullName>
    </submittedName>
</protein>